<dbReference type="PROSITE" id="PS01095">
    <property type="entry name" value="GH18_1"/>
    <property type="match status" value="1"/>
</dbReference>
<comment type="catalytic activity">
    <reaction evidence="1">
        <text>Random endo-hydrolysis of N-acetyl-beta-D-glucosaminide (1-&gt;4)-beta-linkages in chitin and chitodextrins.</text>
        <dbReference type="EC" id="3.2.1.14"/>
    </reaction>
</comment>
<dbReference type="GO" id="GO:0016787">
    <property type="term" value="F:hydrolase activity"/>
    <property type="evidence" value="ECO:0007669"/>
    <property type="project" value="UniProtKB-KW"/>
</dbReference>
<evidence type="ECO:0000256" key="6">
    <source>
        <dbReference type="ARBA" id="ARBA00023326"/>
    </source>
</evidence>
<dbReference type="InterPro" id="IPR050314">
    <property type="entry name" value="Glycosyl_Hydrlase_18"/>
</dbReference>
<comment type="caution">
    <text evidence="11">The sequence shown here is derived from an EMBL/GenBank/DDBJ whole genome shotgun (WGS) entry which is preliminary data.</text>
</comment>
<dbReference type="CDD" id="cd06548">
    <property type="entry name" value="GH18_chitinase"/>
    <property type="match status" value="1"/>
</dbReference>
<reference evidence="11 12" key="1">
    <citation type="submission" date="2023-04" db="EMBL/GenBank/DDBJ databases">
        <title>Lysobacter sp. strain UC isolated from soil sample.</title>
        <authorList>
            <person name="Choksket S."/>
            <person name="Harshvardhan F."/>
            <person name="Rana R."/>
            <person name="Patil P.B."/>
            <person name="Korpole S."/>
        </authorList>
    </citation>
    <scope>NUCLEOTIDE SEQUENCE [LARGE SCALE GENOMIC DNA]</scope>
    <source>
        <strain evidence="11 12">UC</strain>
    </source>
</reference>
<evidence type="ECO:0000256" key="8">
    <source>
        <dbReference type="RuleBase" id="RU004453"/>
    </source>
</evidence>
<dbReference type="EC" id="3.2.1.14" evidence="2"/>
<dbReference type="InterPro" id="IPR017853">
    <property type="entry name" value="GH"/>
</dbReference>
<keyword evidence="5 7" id="KW-0326">Glycosidase</keyword>
<evidence type="ECO:0000256" key="7">
    <source>
        <dbReference type="RuleBase" id="RU000489"/>
    </source>
</evidence>
<dbReference type="InterPro" id="IPR001223">
    <property type="entry name" value="Glyco_hydro18_cat"/>
</dbReference>
<keyword evidence="4" id="KW-0146">Chitin degradation</keyword>
<dbReference type="Proteomes" id="UP001233535">
    <property type="component" value="Unassembled WGS sequence"/>
</dbReference>
<evidence type="ECO:0000256" key="2">
    <source>
        <dbReference type="ARBA" id="ARBA00012729"/>
    </source>
</evidence>
<dbReference type="InterPro" id="IPR011583">
    <property type="entry name" value="Chitinase_II/V-like_cat"/>
</dbReference>
<evidence type="ECO:0000256" key="4">
    <source>
        <dbReference type="ARBA" id="ARBA00023024"/>
    </source>
</evidence>
<dbReference type="Pfam" id="PF00704">
    <property type="entry name" value="Glyco_hydro_18"/>
    <property type="match status" value="1"/>
</dbReference>
<feature type="domain" description="GH18" evidence="10">
    <location>
        <begin position="26"/>
        <end position="465"/>
    </location>
</feature>
<accession>A0ABU1CBR3</accession>
<sequence length="465" mass="49621">MPAPAPAPSPSPTPSPSPSPLPAGTREVGAYFAQWGIYGRNYRIKDVDTSGAAQKLTFMNYAFGNLYAKNGGYECGIINKAEPGATDPNSPEAGTGGDGWADYQKGFTGAESVNGTADPWGYAWDDPRNGSAGPLKGNFNQIKQLKAKYPNLKVLISLGGWTWSKWFGKAASTDALRKQLVSSCIDVYIKGNLPFDAGSNAGGTGVAAGVFDGIDIDWEFPGGGGQPYNVVDPGDKTNYTLLLAEFRRQLDAIGQQNGKRYLLTVAIGSGGDKIDNTEPAQYSKSLDWINIMSYDFHGGWESTGPTDFQSNLYKDPDSPNAKTANGATYNVDSAVQTLLQRGVPASKLVVGIPLYGRGWTGVSGGPKGDGLYQAAAKPAPGSQEVGIEDYKVLKNAPGTVREHPVAKQSWKYDGTTFWSYDTPTTVRAKLEYVRQNNLRGVFAWELDGDAPGAELIKVMGEINGP</sequence>
<dbReference type="InterPro" id="IPR001579">
    <property type="entry name" value="Glyco_hydro_18_chit_AS"/>
</dbReference>
<evidence type="ECO:0000313" key="11">
    <source>
        <dbReference type="EMBL" id="MDR0182591.1"/>
    </source>
</evidence>
<name>A0ABU1CBR3_9GAMM</name>
<keyword evidence="6" id="KW-0624">Polysaccharide degradation</keyword>
<evidence type="ECO:0000256" key="3">
    <source>
        <dbReference type="ARBA" id="ARBA00022801"/>
    </source>
</evidence>
<protein>
    <recommendedName>
        <fullName evidence="2">chitinase</fullName>
        <ecNumber evidence="2">3.2.1.14</ecNumber>
    </recommendedName>
</protein>
<evidence type="ECO:0000256" key="1">
    <source>
        <dbReference type="ARBA" id="ARBA00000822"/>
    </source>
</evidence>
<dbReference type="Gene3D" id="3.20.20.80">
    <property type="entry name" value="Glycosidases"/>
    <property type="match status" value="1"/>
</dbReference>
<dbReference type="Gene3D" id="3.10.50.10">
    <property type="match status" value="1"/>
</dbReference>
<gene>
    <name evidence="11" type="ORF">P8609_06350</name>
</gene>
<dbReference type="PANTHER" id="PTHR11177">
    <property type="entry name" value="CHITINASE"/>
    <property type="match status" value="1"/>
</dbReference>
<dbReference type="RefSeq" id="WP_309261714.1">
    <property type="nucleotide sequence ID" value="NZ_JARUHG010000001.1"/>
</dbReference>
<feature type="region of interest" description="Disordered" evidence="9">
    <location>
        <begin position="1"/>
        <end position="25"/>
    </location>
</feature>
<organism evidence="11 12">
    <name type="scientific">Lysobacter arvi</name>
    <dbReference type="NCBI Taxonomy" id="3038776"/>
    <lineage>
        <taxon>Bacteria</taxon>
        <taxon>Pseudomonadati</taxon>
        <taxon>Pseudomonadota</taxon>
        <taxon>Gammaproteobacteria</taxon>
        <taxon>Lysobacterales</taxon>
        <taxon>Lysobacteraceae</taxon>
        <taxon>Lysobacter</taxon>
    </lineage>
</organism>
<comment type="similarity">
    <text evidence="8">Belongs to the glycosyl hydrolase 18 family.</text>
</comment>
<dbReference type="SUPFAM" id="SSF54556">
    <property type="entry name" value="Chitinase insertion domain"/>
    <property type="match status" value="1"/>
</dbReference>
<dbReference type="PANTHER" id="PTHR11177:SF317">
    <property type="entry name" value="CHITINASE 12-RELATED"/>
    <property type="match status" value="1"/>
</dbReference>
<evidence type="ECO:0000256" key="9">
    <source>
        <dbReference type="SAM" id="MobiDB-lite"/>
    </source>
</evidence>
<feature type="compositionally biased region" description="Pro residues" evidence="9">
    <location>
        <begin position="1"/>
        <end position="21"/>
    </location>
</feature>
<evidence type="ECO:0000313" key="12">
    <source>
        <dbReference type="Proteomes" id="UP001233535"/>
    </source>
</evidence>
<dbReference type="EMBL" id="JARUHG010000001">
    <property type="protein sequence ID" value="MDR0182591.1"/>
    <property type="molecule type" value="Genomic_DNA"/>
</dbReference>
<keyword evidence="6" id="KW-0119">Carbohydrate metabolism</keyword>
<dbReference type="PROSITE" id="PS51910">
    <property type="entry name" value="GH18_2"/>
    <property type="match status" value="1"/>
</dbReference>
<dbReference type="InterPro" id="IPR029070">
    <property type="entry name" value="Chitinase_insertion_sf"/>
</dbReference>
<evidence type="ECO:0000259" key="10">
    <source>
        <dbReference type="PROSITE" id="PS51910"/>
    </source>
</evidence>
<dbReference type="SUPFAM" id="SSF51445">
    <property type="entry name" value="(Trans)glycosidases"/>
    <property type="match status" value="1"/>
</dbReference>
<keyword evidence="3 7" id="KW-0378">Hydrolase</keyword>
<evidence type="ECO:0000256" key="5">
    <source>
        <dbReference type="ARBA" id="ARBA00023295"/>
    </source>
</evidence>
<proteinExistence type="inferred from homology"/>
<dbReference type="SMART" id="SM00636">
    <property type="entry name" value="Glyco_18"/>
    <property type="match status" value="1"/>
</dbReference>
<keyword evidence="12" id="KW-1185">Reference proteome</keyword>